<gene>
    <name evidence="2" type="ORF">ALEPTO_LOCUS14353</name>
</gene>
<feature type="non-terminal residue" evidence="2">
    <location>
        <position position="92"/>
    </location>
</feature>
<dbReference type="OrthoDB" id="2435627at2759"/>
<name>A0A9N9NYB8_9GLOM</name>
<dbReference type="AlphaFoldDB" id="A0A9N9NYB8"/>
<evidence type="ECO:0000313" key="2">
    <source>
        <dbReference type="EMBL" id="CAG8775075.1"/>
    </source>
</evidence>
<protein>
    <submittedName>
        <fullName evidence="2">5014_t:CDS:1</fullName>
    </submittedName>
</protein>
<feature type="region of interest" description="Disordered" evidence="1">
    <location>
        <begin position="1"/>
        <end position="27"/>
    </location>
</feature>
<evidence type="ECO:0000313" key="3">
    <source>
        <dbReference type="Proteomes" id="UP000789508"/>
    </source>
</evidence>
<organism evidence="2 3">
    <name type="scientific">Ambispora leptoticha</name>
    <dbReference type="NCBI Taxonomy" id="144679"/>
    <lineage>
        <taxon>Eukaryota</taxon>
        <taxon>Fungi</taxon>
        <taxon>Fungi incertae sedis</taxon>
        <taxon>Mucoromycota</taxon>
        <taxon>Glomeromycotina</taxon>
        <taxon>Glomeromycetes</taxon>
        <taxon>Archaeosporales</taxon>
        <taxon>Ambisporaceae</taxon>
        <taxon>Ambispora</taxon>
    </lineage>
</organism>
<evidence type="ECO:0000256" key="1">
    <source>
        <dbReference type="SAM" id="MobiDB-lite"/>
    </source>
</evidence>
<dbReference type="EMBL" id="CAJVPS010055112">
    <property type="protein sequence ID" value="CAG8775075.1"/>
    <property type="molecule type" value="Genomic_DNA"/>
</dbReference>
<feature type="non-terminal residue" evidence="2">
    <location>
        <position position="1"/>
    </location>
</feature>
<accession>A0A9N9NYB8</accession>
<feature type="compositionally biased region" description="Low complexity" evidence="1">
    <location>
        <begin position="7"/>
        <end position="21"/>
    </location>
</feature>
<keyword evidence="3" id="KW-1185">Reference proteome</keyword>
<sequence>IKEGSKLLRSNGSSSLGSIPSNRYPPNRIELENQLAYNKRMQYDLNRSNKDKEKLFKHSCQLINEVKRLKVDNTNLTSQITRSQISRDEYKA</sequence>
<reference evidence="2" key="1">
    <citation type="submission" date="2021-06" db="EMBL/GenBank/DDBJ databases">
        <authorList>
            <person name="Kallberg Y."/>
            <person name="Tangrot J."/>
            <person name="Rosling A."/>
        </authorList>
    </citation>
    <scope>NUCLEOTIDE SEQUENCE</scope>
    <source>
        <strain evidence="2">FL130A</strain>
    </source>
</reference>
<dbReference type="Proteomes" id="UP000789508">
    <property type="component" value="Unassembled WGS sequence"/>
</dbReference>
<comment type="caution">
    <text evidence="2">The sequence shown here is derived from an EMBL/GenBank/DDBJ whole genome shotgun (WGS) entry which is preliminary data.</text>
</comment>
<proteinExistence type="predicted"/>